<dbReference type="Proteomes" id="UP000243723">
    <property type="component" value="Unassembled WGS sequence"/>
</dbReference>
<keyword evidence="1" id="KW-0808">Transferase</keyword>
<dbReference type="STRING" id="40998.A0A2P7Z7K6"/>
<comment type="caution">
    <text evidence="1">The sequence shown here is derived from an EMBL/GenBank/DDBJ whole genome shotgun (WGS) entry which is preliminary data.</text>
</comment>
<evidence type="ECO:0000313" key="2">
    <source>
        <dbReference type="Proteomes" id="UP000243723"/>
    </source>
</evidence>
<dbReference type="Gene3D" id="1.10.510.10">
    <property type="entry name" value="Transferase(Phosphotransferase) domain 1"/>
    <property type="match status" value="1"/>
</dbReference>
<organism evidence="1 2">
    <name type="scientific">Elsinoe australis</name>
    <dbReference type="NCBI Taxonomy" id="40998"/>
    <lineage>
        <taxon>Eukaryota</taxon>
        <taxon>Fungi</taxon>
        <taxon>Dikarya</taxon>
        <taxon>Ascomycota</taxon>
        <taxon>Pezizomycotina</taxon>
        <taxon>Dothideomycetes</taxon>
        <taxon>Dothideomycetidae</taxon>
        <taxon>Myriangiales</taxon>
        <taxon>Elsinoaceae</taxon>
        <taxon>Elsinoe</taxon>
    </lineage>
</organism>
<proteinExistence type="predicted"/>
<gene>
    <name evidence="1" type="ORF">B9Z65_177</name>
</gene>
<evidence type="ECO:0000313" key="1">
    <source>
        <dbReference type="EMBL" id="PSK44197.1"/>
    </source>
</evidence>
<dbReference type="InterPro" id="IPR011009">
    <property type="entry name" value="Kinase-like_dom_sf"/>
</dbReference>
<dbReference type="SUPFAM" id="SSF56112">
    <property type="entry name" value="Protein kinase-like (PK-like)"/>
    <property type="match status" value="1"/>
</dbReference>
<dbReference type="GO" id="GO:0016301">
    <property type="term" value="F:kinase activity"/>
    <property type="evidence" value="ECO:0007669"/>
    <property type="project" value="UniProtKB-KW"/>
</dbReference>
<keyword evidence="2" id="KW-1185">Reference proteome</keyword>
<protein>
    <submittedName>
        <fullName evidence="1">Cyclin-dependent kinase 1</fullName>
    </submittedName>
</protein>
<accession>A0A2P7Z7K6</accession>
<reference evidence="1 2" key="1">
    <citation type="submission" date="2017-05" db="EMBL/GenBank/DDBJ databases">
        <title>Draft genome sequence of Elsinoe australis.</title>
        <authorList>
            <person name="Cheng Q."/>
        </authorList>
    </citation>
    <scope>NUCLEOTIDE SEQUENCE [LARGE SCALE GENOMIC DNA]</scope>
    <source>
        <strain evidence="1 2">NL1</strain>
    </source>
</reference>
<sequence>MTRNFVWTTYPRDGLDDTRYLKDLAQRIGPLPGRFREAYAFEDVEDEELDEEDLAYGDMRFAARRDGPLDMMDEDLEDFVDLMSRMLRWEPGERPTTKAILDHAFFKRRQL</sequence>
<keyword evidence="1" id="KW-0418">Kinase</keyword>
<dbReference type="OrthoDB" id="5979581at2759"/>
<name>A0A2P7Z7K6_9PEZI</name>
<dbReference type="EMBL" id="NHZQ01000289">
    <property type="protein sequence ID" value="PSK44197.1"/>
    <property type="molecule type" value="Genomic_DNA"/>
</dbReference>
<dbReference type="AlphaFoldDB" id="A0A2P7Z7K6"/>